<comment type="caution">
    <text evidence="7">The sequence shown here is derived from an EMBL/GenBank/DDBJ whole genome shotgun (WGS) entry which is preliminary data.</text>
</comment>
<keyword evidence="2 4" id="KW-0560">Oxidoreductase</keyword>
<reference evidence="7 8" key="1">
    <citation type="submission" date="2024-06" db="EMBL/GenBank/DDBJ databases">
        <title>Sorghum-associated microbial communities from plants grown in Nebraska, USA.</title>
        <authorList>
            <person name="Schachtman D."/>
        </authorList>
    </citation>
    <scope>NUCLEOTIDE SEQUENCE [LARGE SCALE GENOMIC DNA]</scope>
    <source>
        <strain evidence="7 8">2709</strain>
    </source>
</reference>
<dbReference type="PANTHER" id="PTHR42789:SF1">
    <property type="entry name" value="D-ISOMER SPECIFIC 2-HYDROXYACID DEHYDROGENASE FAMILY PROTEIN (AFU_ORTHOLOGUE AFUA_6G10090)"/>
    <property type="match status" value="1"/>
</dbReference>
<feature type="domain" description="D-isomer specific 2-hydroxyacid dehydrogenase NAD-binding" evidence="6">
    <location>
        <begin position="118"/>
        <end position="290"/>
    </location>
</feature>
<sequence>MSTGKHYRIAVLDDYQGAALQHADWEPVRRDGSVTVFRDTLRSVPALAERLKPFDIVCAMRERTRFDAELIQQLPNLQLIASSGSWNAAVDLAAAHAAGIIVCGTEGLGTATPEFTWALILAAARHLPEEIASMQAGGWQRNVGTDLHGRTLGLLGLGNVGSAVAKVGLAFGMHVIAWSHNLTHDHATVAGARLVDRESLFRASDVLSIHTRLSPRTEGLVDEAAFAKMKRHAILVNTSRGPIVNERALVNALRQGRIAAAAVDVYDEEPLPAAHPLRNTPRLIATPHLGYVTEGTYRRFFGQTVENIRQWMDGAPTRRMTPPG</sequence>
<organism evidence="7 8">
    <name type="scientific">Ottowia thiooxydans</name>
    <dbReference type="NCBI Taxonomy" id="219182"/>
    <lineage>
        <taxon>Bacteria</taxon>
        <taxon>Pseudomonadati</taxon>
        <taxon>Pseudomonadota</taxon>
        <taxon>Betaproteobacteria</taxon>
        <taxon>Burkholderiales</taxon>
        <taxon>Comamonadaceae</taxon>
        <taxon>Ottowia</taxon>
    </lineage>
</organism>
<dbReference type="Pfam" id="PF02826">
    <property type="entry name" value="2-Hacid_dh_C"/>
    <property type="match status" value="1"/>
</dbReference>
<evidence type="ECO:0000313" key="7">
    <source>
        <dbReference type="EMBL" id="MET4575352.1"/>
    </source>
</evidence>
<comment type="similarity">
    <text evidence="1 4">Belongs to the D-isomer specific 2-hydroxyacid dehydrogenase family.</text>
</comment>
<dbReference type="Gene3D" id="3.40.50.720">
    <property type="entry name" value="NAD(P)-binding Rossmann-like Domain"/>
    <property type="match status" value="2"/>
</dbReference>
<dbReference type="EMBL" id="JBEPSH010000001">
    <property type="protein sequence ID" value="MET4575352.1"/>
    <property type="molecule type" value="Genomic_DNA"/>
</dbReference>
<dbReference type="InterPro" id="IPR006140">
    <property type="entry name" value="D-isomer_DH_NAD-bd"/>
</dbReference>
<proteinExistence type="inferred from homology"/>
<name>A0ABV2Q424_9BURK</name>
<dbReference type="RefSeq" id="WP_354440734.1">
    <property type="nucleotide sequence ID" value="NZ_JBEPSH010000001.1"/>
</dbReference>
<dbReference type="Proteomes" id="UP001549320">
    <property type="component" value="Unassembled WGS sequence"/>
</dbReference>
<dbReference type="InterPro" id="IPR050857">
    <property type="entry name" value="D-2-hydroxyacid_DH"/>
</dbReference>
<gene>
    <name evidence="7" type="ORF">ABIE13_000449</name>
</gene>
<evidence type="ECO:0000256" key="3">
    <source>
        <dbReference type="ARBA" id="ARBA00023027"/>
    </source>
</evidence>
<evidence type="ECO:0000256" key="4">
    <source>
        <dbReference type="RuleBase" id="RU003719"/>
    </source>
</evidence>
<protein>
    <submittedName>
        <fullName evidence="7">Phosphoglycerate dehydrogenase-like enzyme</fullName>
    </submittedName>
</protein>
<evidence type="ECO:0000256" key="2">
    <source>
        <dbReference type="ARBA" id="ARBA00023002"/>
    </source>
</evidence>
<keyword evidence="3" id="KW-0520">NAD</keyword>
<dbReference type="InterPro" id="IPR036291">
    <property type="entry name" value="NAD(P)-bd_dom_sf"/>
</dbReference>
<dbReference type="PANTHER" id="PTHR42789">
    <property type="entry name" value="D-ISOMER SPECIFIC 2-HYDROXYACID DEHYDROGENASE FAMILY PROTEIN (AFU_ORTHOLOGUE AFUA_6G10090)"/>
    <property type="match status" value="1"/>
</dbReference>
<evidence type="ECO:0000259" key="5">
    <source>
        <dbReference type="Pfam" id="PF00389"/>
    </source>
</evidence>
<evidence type="ECO:0000259" key="6">
    <source>
        <dbReference type="Pfam" id="PF02826"/>
    </source>
</evidence>
<feature type="domain" description="D-isomer specific 2-hydroxyacid dehydrogenase catalytic" evidence="5">
    <location>
        <begin position="20"/>
        <end position="318"/>
    </location>
</feature>
<dbReference type="CDD" id="cd12169">
    <property type="entry name" value="PGDH_like_1"/>
    <property type="match status" value="1"/>
</dbReference>
<accession>A0ABV2Q424</accession>
<dbReference type="SUPFAM" id="SSF52283">
    <property type="entry name" value="Formate/glycerate dehydrogenase catalytic domain-like"/>
    <property type="match status" value="1"/>
</dbReference>
<dbReference type="SUPFAM" id="SSF51735">
    <property type="entry name" value="NAD(P)-binding Rossmann-fold domains"/>
    <property type="match status" value="1"/>
</dbReference>
<evidence type="ECO:0000313" key="8">
    <source>
        <dbReference type="Proteomes" id="UP001549320"/>
    </source>
</evidence>
<dbReference type="InterPro" id="IPR006139">
    <property type="entry name" value="D-isomer_2_OHA_DH_cat_dom"/>
</dbReference>
<dbReference type="Pfam" id="PF00389">
    <property type="entry name" value="2-Hacid_dh"/>
    <property type="match status" value="1"/>
</dbReference>
<evidence type="ECO:0000256" key="1">
    <source>
        <dbReference type="ARBA" id="ARBA00005854"/>
    </source>
</evidence>
<keyword evidence="8" id="KW-1185">Reference proteome</keyword>